<dbReference type="RefSeq" id="WP_010400448.1">
    <property type="nucleotide sequence ID" value="NZ_AACCWO020000042.1"/>
</dbReference>
<dbReference type="GeneID" id="61064165"/>
<dbReference type="EMBL" id="AABTCC010000003">
    <property type="protein sequence ID" value="EAI8858565.1"/>
    <property type="molecule type" value="Genomic_DNA"/>
</dbReference>
<dbReference type="OMA" id="TQCAYDK"/>
<proteinExistence type="predicted"/>
<feature type="domain" description="YrdC-like" evidence="1">
    <location>
        <begin position="16"/>
        <end position="102"/>
    </location>
</feature>
<organism evidence="2 3">
    <name type="scientific">Campylobacter fetus</name>
    <dbReference type="NCBI Taxonomy" id="196"/>
    <lineage>
        <taxon>Bacteria</taxon>
        <taxon>Pseudomonadati</taxon>
        <taxon>Campylobacterota</taxon>
        <taxon>Epsilonproteobacteria</taxon>
        <taxon>Campylobacterales</taxon>
        <taxon>Campylobacteraceae</taxon>
        <taxon>Campylobacter</taxon>
    </lineage>
</organism>
<accession>A0A5L8UF17</accession>
<evidence type="ECO:0000313" key="2">
    <source>
        <dbReference type="EMBL" id="EAI8858565.1"/>
    </source>
</evidence>
<keyword evidence="3" id="KW-1185">Reference proteome</keyword>
<dbReference type="SUPFAM" id="SSF55821">
    <property type="entry name" value="YrdC/RibB"/>
    <property type="match status" value="1"/>
</dbReference>
<evidence type="ECO:0000259" key="1">
    <source>
        <dbReference type="Pfam" id="PF01300"/>
    </source>
</evidence>
<reference evidence="2 3" key="1">
    <citation type="submission" date="2018-06" db="EMBL/GenBank/DDBJ databases">
        <authorList>
            <consortium name="PulseNet: The National Subtyping Network for Foodborne Disease Surveillance"/>
            <person name="Tarr C.L."/>
            <person name="Trees E."/>
            <person name="Katz L.S."/>
            <person name="Carleton-Romer H.A."/>
            <person name="Stroika S."/>
            <person name="Kucerova Z."/>
            <person name="Roache K.F."/>
            <person name="Sabol A.L."/>
            <person name="Besser J."/>
            <person name="Gerner-Smidt P."/>
        </authorList>
    </citation>
    <scope>NUCLEOTIDE SEQUENCE [LARGE SCALE GENOMIC DNA]</scope>
    <source>
        <strain evidence="2 3">PNUSAC001503</strain>
    </source>
</reference>
<dbReference type="InterPro" id="IPR017945">
    <property type="entry name" value="DHBP_synth_RibB-like_a/b_dom"/>
</dbReference>
<protein>
    <submittedName>
        <fullName evidence="2">Sua5 YciO YrdC YwlC family protein</fullName>
    </submittedName>
</protein>
<comment type="caution">
    <text evidence="2">The sequence shown here is derived from an EMBL/GenBank/DDBJ whole genome shotgun (WGS) entry which is preliminary data.</text>
</comment>
<dbReference type="InterPro" id="IPR006070">
    <property type="entry name" value="Sua5-like_dom"/>
</dbReference>
<gene>
    <name evidence="2" type="ORF">CX802_01700</name>
</gene>
<sequence length="140" mass="16109">MIYLAQTDTTAGFLSQNLEELNKLKNRPLDQPCLICVSKFEMLKNFTRVPCKFKNLVRRAKKTTFIYPNTKAIRVIKDHPHSKFLDELGWAYSSSANIHGQKFDLQYAKSSCDVIVGEVFSETKPSNIYKLSKCSIKKIR</sequence>
<evidence type="ECO:0000313" key="3">
    <source>
        <dbReference type="Proteomes" id="UP000535509"/>
    </source>
</evidence>
<name>A0A5L8UF17_CAMFE</name>
<dbReference type="Pfam" id="PF01300">
    <property type="entry name" value="Sua5_yciO_yrdC"/>
    <property type="match status" value="1"/>
</dbReference>
<dbReference type="Proteomes" id="UP000535509">
    <property type="component" value="Unassembled WGS sequence"/>
</dbReference>
<dbReference type="AlphaFoldDB" id="A0A5L8UF17"/>
<dbReference type="Gene3D" id="3.90.870.10">
    <property type="entry name" value="DHBP synthase"/>
    <property type="match status" value="1"/>
</dbReference>
<dbReference type="GO" id="GO:0003725">
    <property type="term" value="F:double-stranded RNA binding"/>
    <property type="evidence" value="ECO:0007669"/>
    <property type="project" value="InterPro"/>
</dbReference>